<dbReference type="PANTHER" id="PTHR21015:SF22">
    <property type="entry name" value="GLYCOSYLTRANSFERASE"/>
    <property type="match status" value="1"/>
</dbReference>
<evidence type="ECO:0000259" key="1">
    <source>
        <dbReference type="Pfam" id="PF04101"/>
    </source>
</evidence>
<dbReference type="AlphaFoldDB" id="A0A2N5ZGH7"/>
<reference evidence="2 3" key="1">
    <citation type="submission" date="2017-11" db="EMBL/GenBank/DDBJ databases">
        <title>Genome-resolved metagenomics identifies genetic mobility, metabolic interactions, and unexpected diversity in perchlorate-reducing communities.</title>
        <authorList>
            <person name="Barnum T.P."/>
            <person name="Figueroa I.A."/>
            <person name="Carlstrom C.I."/>
            <person name="Lucas L.N."/>
            <person name="Engelbrektson A.L."/>
            <person name="Coates J.D."/>
        </authorList>
    </citation>
    <scope>NUCLEOTIDE SEQUENCE [LARGE SCALE GENOMIC DNA]</scope>
    <source>
        <strain evidence="2">BM706</strain>
    </source>
</reference>
<evidence type="ECO:0000313" key="3">
    <source>
        <dbReference type="Proteomes" id="UP000234857"/>
    </source>
</evidence>
<dbReference type="EMBL" id="PKTG01000083">
    <property type="protein sequence ID" value="PLX17723.1"/>
    <property type="molecule type" value="Genomic_DNA"/>
</dbReference>
<evidence type="ECO:0000313" key="2">
    <source>
        <dbReference type="EMBL" id="PLX17723.1"/>
    </source>
</evidence>
<organism evidence="2 3">
    <name type="scientific">Muiribacterium halophilum</name>
    <dbReference type="NCBI Taxonomy" id="2053465"/>
    <lineage>
        <taxon>Bacteria</taxon>
        <taxon>Candidatus Muiribacteriota</taxon>
        <taxon>Candidatus Muiribacteriia</taxon>
        <taxon>Candidatus Muiribacteriales</taxon>
        <taxon>Candidatus Muiribacteriaceae</taxon>
        <taxon>Candidatus Muiribacterium</taxon>
    </lineage>
</organism>
<protein>
    <recommendedName>
        <fullName evidence="1">Glycosyl transferase family 28 C-terminal domain-containing protein</fullName>
    </recommendedName>
</protein>
<dbReference type="GO" id="GO:0016758">
    <property type="term" value="F:hexosyltransferase activity"/>
    <property type="evidence" value="ECO:0007669"/>
    <property type="project" value="InterPro"/>
</dbReference>
<accession>A0A2N5ZGH7</accession>
<dbReference type="Proteomes" id="UP000234857">
    <property type="component" value="Unassembled WGS sequence"/>
</dbReference>
<proteinExistence type="predicted"/>
<gene>
    <name evidence="2" type="ORF">C0601_06745</name>
</gene>
<comment type="caution">
    <text evidence="2">The sequence shown here is derived from an EMBL/GenBank/DDBJ whole genome shotgun (WGS) entry which is preliminary data.</text>
</comment>
<dbReference type="InterPro" id="IPR007235">
    <property type="entry name" value="Glyco_trans_28_C"/>
</dbReference>
<dbReference type="Gene3D" id="3.40.50.2000">
    <property type="entry name" value="Glycogen Phosphorylase B"/>
    <property type="match status" value="1"/>
</dbReference>
<feature type="domain" description="Glycosyl transferase family 28 C-terminal" evidence="1">
    <location>
        <begin position="12"/>
        <end position="106"/>
    </location>
</feature>
<sequence length="125" mass="14473">MDFVNKRFFPRNDMLEIFARIDCMLARAGAGTISDIIEYNIPSVLIPLKGSAGNEQYVNAKMLSEKDAAILLEEKEFSDNKLKQALMNVYINRERISENLKDFERFDEQKVKKIFDGFLEKNGEK</sequence>
<dbReference type="Pfam" id="PF04101">
    <property type="entry name" value="Glyco_tran_28_C"/>
    <property type="match status" value="1"/>
</dbReference>
<dbReference type="SUPFAM" id="SSF53756">
    <property type="entry name" value="UDP-Glycosyltransferase/glycogen phosphorylase"/>
    <property type="match status" value="1"/>
</dbReference>
<name>A0A2N5ZGH7_MUIH1</name>
<dbReference type="PANTHER" id="PTHR21015">
    <property type="entry name" value="UDP-N-ACETYLGLUCOSAMINE--N-ACETYLMURAMYL-(PENTAPEPTIDE) PYROPHOSPHORYL-UNDECAPRENOL N-ACETYLGLUCOSAMINE TRANSFERASE 1"/>
    <property type="match status" value="1"/>
</dbReference>